<dbReference type="AlphaFoldDB" id="A0A8X6PXM4"/>
<reference evidence="1" key="1">
    <citation type="submission" date="2020-08" db="EMBL/GenBank/DDBJ databases">
        <title>Multicomponent nature underlies the extraordinary mechanical properties of spider dragline silk.</title>
        <authorList>
            <person name="Kono N."/>
            <person name="Nakamura H."/>
            <person name="Mori M."/>
            <person name="Yoshida Y."/>
            <person name="Ohtoshi R."/>
            <person name="Malay A.D."/>
            <person name="Moran D.A.P."/>
            <person name="Tomita M."/>
            <person name="Numata K."/>
            <person name="Arakawa K."/>
        </authorList>
    </citation>
    <scope>NUCLEOTIDE SEQUENCE</scope>
</reference>
<gene>
    <name evidence="1" type="ORF">NPIL_150231</name>
</gene>
<name>A0A8X6PXM4_NEPPI</name>
<protein>
    <submittedName>
        <fullName evidence="1">Uncharacterized protein</fullName>
    </submittedName>
</protein>
<dbReference type="EMBL" id="BMAW01073682">
    <property type="protein sequence ID" value="GFT88805.1"/>
    <property type="molecule type" value="Genomic_DNA"/>
</dbReference>
<proteinExistence type="predicted"/>
<keyword evidence="2" id="KW-1185">Reference proteome</keyword>
<sequence>MSTEQRILASSLSPGASAVTLTVVTKLSYQCSNTFSAIQVKGFVRTVTSGCHSGIGRNGLIMSRLPDQLFELASAEKSVSISRQC</sequence>
<organism evidence="1 2">
    <name type="scientific">Nephila pilipes</name>
    <name type="common">Giant wood spider</name>
    <name type="synonym">Nephila maculata</name>
    <dbReference type="NCBI Taxonomy" id="299642"/>
    <lineage>
        <taxon>Eukaryota</taxon>
        <taxon>Metazoa</taxon>
        <taxon>Ecdysozoa</taxon>
        <taxon>Arthropoda</taxon>
        <taxon>Chelicerata</taxon>
        <taxon>Arachnida</taxon>
        <taxon>Araneae</taxon>
        <taxon>Araneomorphae</taxon>
        <taxon>Entelegynae</taxon>
        <taxon>Araneoidea</taxon>
        <taxon>Nephilidae</taxon>
        <taxon>Nephila</taxon>
    </lineage>
</organism>
<accession>A0A8X6PXM4</accession>
<evidence type="ECO:0000313" key="1">
    <source>
        <dbReference type="EMBL" id="GFT88805.1"/>
    </source>
</evidence>
<comment type="caution">
    <text evidence="1">The sequence shown here is derived from an EMBL/GenBank/DDBJ whole genome shotgun (WGS) entry which is preliminary data.</text>
</comment>
<dbReference type="Proteomes" id="UP000887013">
    <property type="component" value="Unassembled WGS sequence"/>
</dbReference>
<evidence type="ECO:0000313" key="2">
    <source>
        <dbReference type="Proteomes" id="UP000887013"/>
    </source>
</evidence>